<dbReference type="Proteomes" id="UP001172155">
    <property type="component" value="Unassembled WGS sequence"/>
</dbReference>
<feature type="region of interest" description="Disordered" evidence="1">
    <location>
        <begin position="1"/>
        <end position="217"/>
    </location>
</feature>
<proteinExistence type="predicted"/>
<reference evidence="2" key="1">
    <citation type="submission" date="2023-06" db="EMBL/GenBank/DDBJ databases">
        <title>Genome-scale phylogeny and comparative genomics of the fungal order Sordariales.</title>
        <authorList>
            <consortium name="Lawrence Berkeley National Laboratory"/>
            <person name="Hensen N."/>
            <person name="Bonometti L."/>
            <person name="Westerberg I."/>
            <person name="Brannstrom I.O."/>
            <person name="Guillou S."/>
            <person name="Cros-Aarteil S."/>
            <person name="Calhoun S."/>
            <person name="Haridas S."/>
            <person name="Kuo A."/>
            <person name="Mondo S."/>
            <person name="Pangilinan J."/>
            <person name="Riley R."/>
            <person name="LaButti K."/>
            <person name="Andreopoulos B."/>
            <person name="Lipzen A."/>
            <person name="Chen C."/>
            <person name="Yanf M."/>
            <person name="Daum C."/>
            <person name="Ng V."/>
            <person name="Clum A."/>
            <person name="Steindorff A."/>
            <person name="Ohm R."/>
            <person name="Martin F."/>
            <person name="Silar P."/>
            <person name="Natvig D."/>
            <person name="Lalanne C."/>
            <person name="Gautier V."/>
            <person name="Ament-velasquez S.L."/>
            <person name="Kruys A."/>
            <person name="Hutchinson M.I."/>
            <person name="Powell A.J."/>
            <person name="Barry K."/>
            <person name="Miller A.N."/>
            <person name="Grigoriev I.V."/>
            <person name="Debuchy R."/>
            <person name="Gladieux P."/>
            <person name="Thoren M.H."/>
            <person name="Johannesson H."/>
        </authorList>
    </citation>
    <scope>NUCLEOTIDE SEQUENCE</scope>
    <source>
        <strain evidence="2">SMH3187-1</strain>
    </source>
</reference>
<feature type="region of interest" description="Disordered" evidence="1">
    <location>
        <begin position="514"/>
        <end position="576"/>
    </location>
</feature>
<dbReference type="EMBL" id="JAUKUD010000006">
    <property type="protein sequence ID" value="KAK0740308.1"/>
    <property type="molecule type" value="Genomic_DNA"/>
</dbReference>
<name>A0AA40JYU8_9PEZI</name>
<keyword evidence="3" id="KW-1185">Reference proteome</keyword>
<feature type="compositionally biased region" description="Pro residues" evidence="1">
    <location>
        <begin position="565"/>
        <end position="576"/>
    </location>
</feature>
<dbReference type="AlphaFoldDB" id="A0AA40JYU8"/>
<gene>
    <name evidence="2" type="ORF">B0T18DRAFT_206860</name>
</gene>
<evidence type="ECO:0000313" key="2">
    <source>
        <dbReference type="EMBL" id="KAK0740308.1"/>
    </source>
</evidence>
<sequence length="576" mass="60660">MPYSDDLYSAWDEDESDTEATISDGLNHSGSGLRGDTGPASHALGTGGDDEVEDALSPTNGYFQSTQTSSSSTASALEPTTSSNVPRIPNVWVQDPSLAPNSTTESKAQEAAREGTTNAQRPSEPLRQSTPNTASPTIYRHPEPASPLSSPGPDAYHQQSSSTHAPSGPWPTTSYTPYAPQRLAYGPGPSSIPAEAPPAYTPSPTTSSPTVNGNVSTNYSTFSPAPVAPNTVAPMGGHEEFQGLFSHEPQSMGGSAVEPQHGSLPWYGQARRKLTARRTGKSIIVAGLLLFLICGFLRAAFDAGQDQDHSYPPRKKPYQKEPVHLDPPTDPDHPPPMETPGLSPNFPWSDRLCKRAQISRGTREFDISFTPDKALTIIQDVAKGEHHGSSVSVQGSVVLRQAYPDSPGPSVVIETVVNHETLDVSIHWDATEQSLTVTVPRDTPWDETFSRPCLSVSITVYVPESATLKTLSISTIHLDISLLDNLSLSLLTSTTLSSTVGAITSASTGHSLPLLVNLTHPPPPSPSAPPFSPRTPSPPPSTAPGPSPPTSPSPPSPAPSASSSPPSPTPAPQPSP</sequence>
<protein>
    <submittedName>
        <fullName evidence="2">Uncharacterized protein</fullName>
    </submittedName>
</protein>
<accession>A0AA40JYU8</accession>
<feature type="compositionally biased region" description="Polar residues" evidence="1">
    <location>
        <begin position="19"/>
        <end position="30"/>
    </location>
</feature>
<feature type="compositionally biased region" description="Low complexity" evidence="1">
    <location>
        <begin position="65"/>
        <end position="83"/>
    </location>
</feature>
<comment type="caution">
    <text evidence="2">The sequence shown here is derived from an EMBL/GenBank/DDBJ whole genome shotgun (WGS) entry which is preliminary data.</text>
</comment>
<evidence type="ECO:0000256" key="1">
    <source>
        <dbReference type="SAM" id="MobiDB-lite"/>
    </source>
</evidence>
<evidence type="ECO:0000313" key="3">
    <source>
        <dbReference type="Proteomes" id="UP001172155"/>
    </source>
</evidence>
<feature type="compositionally biased region" description="Polar residues" evidence="1">
    <location>
        <begin position="115"/>
        <end position="136"/>
    </location>
</feature>
<feature type="compositionally biased region" description="Polar residues" evidence="1">
    <location>
        <begin position="157"/>
        <end position="176"/>
    </location>
</feature>
<feature type="region of interest" description="Disordered" evidence="1">
    <location>
        <begin position="305"/>
        <end position="348"/>
    </location>
</feature>
<organism evidence="2 3">
    <name type="scientific">Schizothecium vesticola</name>
    <dbReference type="NCBI Taxonomy" id="314040"/>
    <lineage>
        <taxon>Eukaryota</taxon>
        <taxon>Fungi</taxon>
        <taxon>Dikarya</taxon>
        <taxon>Ascomycota</taxon>
        <taxon>Pezizomycotina</taxon>
        <taxon>Sordariomycetes</taxon>
        <taxon>Sordariomycetidae</taxon>
        <taxon>Sordariales</taxon>
        <taxon>Schizotheciaceae</taxon>
        <taxon>Schizothecium</taxon>
    </lineage>
</organism>
<feature type="compositionally biased region" description="Pro residues" evidence="1">
    <location>
        <begin position="520"/>
        <end position="558"/>
    </location>
</feature>